<evidence type="ECO:0000313" key="3">
    <source>
        <dbReference type="Proteomes" id="UP000241462"/>
    </source>
</evidence>
<evidence type="ECO:0000313" key="2">
    <source>
        <dbReference type="EMBL" id="PSR79961.1"/>
    </source>
</evidence>
<gene>
    <name evidence="2" type="ORF">BD289DRAFT_79552</name>
</gene>
<dbReference type="Proteomes" id="UP000241462">
    <property type="component" value="Unassembled WGS sequence"/>
</dbReference>
<dbReference type="InParanoid" id="A0A2T2ZZ45"/>
<evidence type="ECO:0000256" key="1">
    <source>
        <dbReference type="SAM" id="Phobius"/>
    </source>
</evidence>
<keyword evidence="1" id="KW-0812">Transmembrane</keyword>
<keyword evidence="1" id="KW-1133">Transmembrane helix</keyword>
<protein>
    <submittedName>
        <fullName evidence="2">Uncharacterized protein</fullName>
    </submittedName>
</protein>
<accession>A0A2T2ZZ45</accession>
<feature type="transmembrane region" description="Helical" evidence="1">
    <location>
        <begin position="6"/>
        <end position="23"/>
    </location>
</feature>
<keyword evidence="1" id="KW-0472">Membrane</keyword>
<reference evidence="2 3" key="1">
    <citation type="journal article" date="2018" name="Mycol. Prog.">
        <title>Coniella lustricola, a new species from submerged detritus.</title>
        <authorList>
            <person name="Raudabaugh D.B."/>
            <person name="Iturriaga T."/>
            <person name="Carver A."/>
            <person name="Mondo S."/>
            <person name="Pangilinan J."/>
            <person name="Lipzen A."/>
            <person name="He G."/>
            <person name="Amirebrahimi M."/>
            <person name="Grigoriev I.V."/>
            <person name="Miller A.N."/>
        </authorList>
    </citation>
    <scope>NUCLEOTIDE SEQUENCE [LARGE SCALE GENOMIC DNA]</scope>
    <source>
        <strain evidence="2 3">B22-T-1</strain>
    </source>
</reference>
<proteinExistence type="predicted"/>
<dbReference type="AlphaFoldDB" id="A0A2T2ZZ45"/>
<keyword evidence="3" id="KW-1185">Reference proteome</keyword>
<sequence>MTCTRQSVFFFFLFFPPSFLSLVTHKISVLRINVYIYVPAFDSLLLSKLIFVTTWVLYFSVVVLHGRDLSIFFSLFFFLSVFLKKNDIRCILHVNYVSSLCFHVGRCTKWHHRGEAGLALSLNICCCRYVLNQCWRLCHCRLMRSL</sequence>
<dbReference type="EMBL" id="KZ678549">
    <property type="protein sequence ID" value="PSR79961.1"/>
    <property type="molecule type" value="Genomic_DNA"/>
</dbReference>
<name>A0A2T2ZZ45_9PEZI</name>
<feature type="transmembrane region" description="Helical" evidence="1">
    <location>
        <begin position="35"/>
        <end position="58"/>
    </location>
</feature>
<organism evidence="2 3">
    <name type="scientific">Coniella lustricola</name>
    <dbReference type="NCBI Taxonomy" id="2025994"/>
    <lineage>
        <taxon>Eukaryota</taxon>
        <taxon>Fungi</taxon>
        <taxon>Dikarya</taxon>
        <taxon>Ascomycota</taxon>
        <taxon>Pezizomycotina</taxon>
        <taxon>Sordariomycetes</taxon>
        <taxon>Sordariomycetidae</taxon>
        <taxon>Diaporthales</taxon>
        <taxon>Schizoparmaceae</taxon>
        <taxon>Coniella</taxon>
    </lineage>
</organism>